<comment type="caution">
    <text evidence="1">The sequence shown here is derived from an EMBL/GenBank/DDBJ whole genome shotgun (WGS) entry which is preliminary data.</text>
</comment>
<sequence length="67" mass="7357">MHYITLLSVFAHCHAVHLVEIVQCAACELLLIAYAETAAAGGRIVRNFNSGIMLKFSNCRPNILRGN</sequence>
<dbReference type="Proteomes" id="UP000091857">
    <property type="component" value="Chromosome 5"/>
</dbReference>
<proteinExistence type="predicted"/>
<evidence type="ECO:0000313" key="2">
    <source>
        <dbReference type="Proteomes" id="UP000091857"/>
    </source>
</evidence>
<keyword evidence="2" id="KW-1185">Reference proteome</keyword>
<protein>
    <submittedName>
        <fullName evidence="1">Uncharacterized protein</fullName>
    </submittedName>
</protein>
<name>A0ACB7HP06_MANES</name>
<dbReference type="EMBL" id="CM004391">
    <property type="protein sequence ID" value="KAG8653896.1"/>
    <property type="molecule type" value="Genomic_DNA"/>
</dbReference>
<reference evidence="2" key="1">
    <citation type="journal article" date="2016" name="Nat. Biotechnol.">
        <title>Sequencing wild and cultivated cassava and related species reveals extensive interspecific hybridization and genetic diversity.</title>
        <authorList>
            <person name="Bredeson J.V."/>
            <person name="Lyons J.B."/>
            <person name="Prochnik S.E."/>
            <person name="Wu G.A."/>
            <person name="Ha C.M."/>
            <person name="Edsinger-Gonzales E."/>
            <person name="Grimwood J."/>
            <person name="Schmutz J."/>
            <person name="Rabbi I.Y."/>
            <person name="Egesi C."/>
            <person name="Nauluvula P."/>
            <person name="Lebot V."/>
            <person name="Ndunguru J."/>
            <person name="Mkamilo G."/>
            <person name="Bart R.S."/>
            <person name="Setter T.L."/>
            <person name="Gleadow R.M."/>
            <person name="Kulakow P."/>
            <person name="Ferguson M.E."/>
            <person name="Rounsley S."/>
            <person name="Rokhsar D.S."/>
        </authorList>
    </citation>
    <scope>NUCLEOTIDE SEQUENCE [LARGE SCALE GENOMIC DNA]</scope>
    <source>
        <strain evidence="2">cv. AM560-2</strain>
    </source>
</reference>
<accession>A0ACB7HP06</accession>
<evidence type="ECO:0000313" key="1">
    <source>
        <dbReference type="EMBL" id="KAG8653896.1"/>
    </source>
</evidence>
<gene>
    <name evidence="1" type="ORF">MANES_05G078350v8</name>
</gene>
<organism evidence="1 2">
    <name type="scientific">Manihot esculenta</name>
    <name type="common">Cassava</name>
    <name type="synonym">Jatropha manihot</name>
    <dbReference type="NCBI Taxonomy" id="3983"/>
    <lineage>
        <taxon>Eukaryota</taxon>
        <taxon>Viridiplantae</taxon>
        <taxon>Streptophyta</taxon>
        <taxon>Embryophyta</taxon>
        <taxon>Tracheophyta</taxon>
        <taxon>Spermatophyta</taxon>
        <taxon>Magnoliopsida</taxon>
        <taxon>eudicotyledons</taxon>
        <taxon>Gunneridae</taxon>
        <taxon>Pentapetalae</taxon>
        <taxon>rosids</taxon>
        <taxon>fabids</taxon>
        <taxon>Malpighiales</taxon>
        <taxon>Euphorbiaceae</taxon>
        <taxon>Crotonoideae</taxon>
        <taxon>Manihoteae</taxon>
        <taxon>Manihot</taxon>
    </lineage>
</organism>